<proteinExistence type="predicted"/>
<dbReference type="AlphaFoldDB" id="A0A9N9SD83"/>
<reference evidence="1" key="2">
    <citation type="submission" date="2022-10" db="EMBL/GenBank/DDBJ databases">
        <authorList>
            <consortium name="ENA_rothamsted_submissions"/>
            <consortium name="culmorum"/>
            <person name="King R."/>
        </authorList>
    </citation>
    <scope>NUCLEOTIDE SEQUENCE</scope>
</reference>
<dbReference type="OrthoDB" id="5949854at2759"/>
<gene>
    <name evidence="1" type="ORF">PHAECO_LOCUS5509</name>
</gene>
<keyword evidence="2" id="KW-1185">Reference proteome</keyword>
<dbReference type="Proteomes" id="UP001153737">
    <property type="component" value="Chromosome 17"/>
</dbReference>
<name>A0A9N9SD83_PHACE</name>
<protein>
    <submittedName>
        <fullName evidence="1">Uncharacterized protein</fullName>
    </submittedName>
</protein>
<evidence type="ECO:0000313" key="2">
    <source>
        <dbReference type="Proteomes" id="UP001153737"/>
    </source>
</evidence>
<sequence length="132" mass="15243">MPENEADFERFLSEEALKYDFESLEVVLSGGFEDESRVESTVKDRDLIHLRATHEKTDTRLVLHTVLADAENVVVSVRDTDVILLSLHYFSKMKCSKVWIMSGTAIDRRFMPIHDVCDRLAPGQVIPCHYWM</sequence>
<evidence type="ECO:0000313" key="1">
    <source>
        <dbReference type="EMBL" id="CAG9818076.1"/>
    </source>
</evidence>
<organism evidence="1 2">
    <name type="scientific">Phaedon cochleariae</name>
    <name type="common">Mustard beetle</name>
    <dbReference type="NCBI Taxonomy" id="80249"/>
    <lineage>
        <taxon>Eukaryota</taxon>
        <taxon>Metazoa</taxon>
        <taxon>Ecdysozoa</taxon>
        <taxon>Arthropoda</taxon>
        <taxon>Hexapoda</taxon>
        <taxon>Insecta</taxon>
        <taxon>Pterygota</taxon>
        <taxon>Neoptera</taxon>
        <taxon>Endopterygota</taxon>
        <taxon>Coleoptera</taxon>
        <taxon>Polyphaga</taxon>
        <taxon>Cucujiformia</taxon>
        <taxon>Chrysomeloidea</taxon>
        <taxon>Chrysomelidae</taxon>
        <taxon>Chrysomelinae</taxon>
        <taxon>Chrysomelini</taxon>
        <taxon>Phaedon</taxon>
    </lineage>
</organism>
<reference evidence="1" key="1">
    <citation type="submission" date="2022-01" db="EMBL/GenBank/DDBJ databases">
        <authorList>
            <person name="King R."/>
        </authorList>
    </citation>
    <scope>NUCLEOTIDE SEQUENCE</scope>
</reference>
<accession>A0A9N9SD83</accession>
<dbReference type="EMBL" id="OU896723">
    <property type="protein sequence ID" value="CAG9818076.1"/>
    <property type="molecule type" value="Genomic_DNA"/>
</dbReference>